<dbReference type="Pfam" id="PF02517">
    <property type="entry name" value="Rce1-like"/>
    <property type="match status" value="1"/>
</dbReference>
<feature type="transmembrane region" description="Helical" evidence="2">
    <location>
        <begin position="87"/>
        <end position="111"/>
    </location>
</feature>
<evidence type="ECO:0000256" key="2">
    <source>
        <dbReference type="SAM" id="Phobius"/>
    </source>
</evidence>
<keyword evidence="2" id="KW-1133">Transmembrane helix</keyword>
<dbReference type="Proteomes" id="UP000823844">
    <property type="component" value="Unassembled WGS sequence"/>
</dbReference>
<dbReference type="EMBL" id="JAHLFT010000076">
    <property type="protein sequence ID" value="MBU3828668.1"/>
    <property type="molecule type" value="Genomic_DNA"/>
</dbReference>
<dbReference type="GO" id="GO:0080120">
    <property type="term" value="P:CAAX-box protein maturation"/>
    <property type="evidence" value="ECO:0007669"/>
    <property type="project" value="UniProtKB-ARBA"/>
</dbReference>
<evidence type="ECO:0000256" key="1">
    <source>
        <dbReference type="ARBA" id="ARBA00009067"/>
    </source>
</evidence>
<accession>A0A9E2KS61</accession>
<sequence length="224" mass="26210">MKKIFFYGGNIAEAIIALILYSVLQVFYFDVKSVHQKFHFTLQIQVFVTALITVIVLYLLLWLYKRQLKEVNYWDFNEEPHWDKKRIGIAILGFVILIISQIIIFKIVGGTNTQPKNQQELNELAKQSGKMFNLLVVFFGPFCEEIIFRGMFFNTFCTKKTKANKWIGIIVSGFLFAYVHDSSFSKFIFVYWAMGCILGWVYLETKDLRYSMIAHMLNNAMSLI</sequence>
<gene>
    <name evidence="4" type="ORF">H9806_06020</name>
</gene>
<dbReference type="InterPro" id="IPR052710">
    <property type="entry name" value="CAAX_protease"/>
</dbReference>
<proteinExistence type="inferred from homology"/>
<comment type="caution">
    <text evidence="4">The sequence shown here is derived from an EMBL/GenBank/DDBJ whole genome shotgun (WGS) entry which is preliminary data.</text>
</comment>
<keyword evidence="4" id="KW-0645">Protease</keyword>
<feature type="transmembrane region" description="Helical" evidence="2">
    <location>
        <begin position="40"/>
        <end position="64"/>
    </location>
</feature>
<reference evidence="4" key="1">
    <citation type="journal article" date="2021" name="PeerJ">
        <title>Extensive microbial diversity within the chicken gut microbiome revealed by metagenomics and culture.</title>
        <authorList>
            <person name="Gilroy R."/>
            <person name="Ravi A."/>
            <person name="Getino M."/>
            <person name="Pursley I."/>
            <person name="Horton D.L."/>
            <person name="Alikhan N.F."/>
            <person name="Baker D."/>
            <person name="Gharbi K."/>
            <person name="Hall N."/>
            <person name="Watson M."/>
            <person name="Adriaenssens E.M."/>
            <person name="Foster-Nyarko E."/>
            <person name="Jarju S."/>
            <person name="Secka A."/>
            <person name="Antonio M."/>
            <person name="Oren A."/>
            <person name="Chaudhuri R.R."/>
            <person name="La Ragione R."/>
            <person name="Hildebrand F."/>
            <person name="Pallen M.J."/>
        </authorList>
    </citation>
    <scope>NUCLEOTIDE SEQUENCE</scope>
    <source>
        <strain evidence="4">F6-686</strain>
    </source>
</reference>
<dbReference type="AlphaFoldDB" id="A0A9E2KS61"/>
<keyword evidence="2" id="KW-0472">Membrane</keyword>
<keyword evidence="4" id="KW-0482">Metalloprotease</keyword>
<protein>
    <submittedName>
        <fullName evidence="4">CPBP family intramembrane metalloprotease</fullName>
    </submittedName>
</protein>
<dbReference type="GO" id="GO:0008237">
    <property type="term" value="F:metallopeptidase activity"/>
    <property type="evidence" value="ECO:0007669"/>
    <property type="project" value="UniProtKB-KW"/>
</dbReference>
<reference evidence="4" key="2">
    <citation type="submission" date="2021-04" db="EMBL/GenBank/DDBJ databases">
        <authorList>
            <person name="Gilroy R."/>
        </authorList>
    </citation>
    <scope>NUCLEOTIDE SEQUENCE</scope>
    <source>
        <strain evidence="4">F6-686</strain>
    </source>
</reference>
<keyword evidence="4" id="KW-0378">Hydrolase</keyword>
<evidence type="ECO:0000313" key="5">
    <source>
        <dbReference type="Proteomes" id="UP000823844"/>
    </source>
</evidence>
<comment type="similarity">
    <text evidence="1">Belongs to the UPF0177 family.</text>
</comment>
<feature type="transmembrane region" description="Helical" evidence="2">
    <location>
        <begin position="186"/>
        <end position="203"/>
    </location>
</feature>
<name>A0A9E2KS61_9LACO</name>
<dbReference type="InterPro" id="IPR003675">
    <property type="entry name" value="Rce1/LyrA-like_dom"/>
</dbReference>
<feature type="transmembrane region" description="Helical" evidence="2">
    <location>
        <begin position="7"/>
        <end position="28"/>
    </location>
</feature>
<dbReference type="PANTHER" id="PTHR36435">
    <property type="entry name" value="SLR1288 PROTEIN"/>
    <property type="match status" value="1"/>
</dbReference>
<keyword evidence="2" id="KW-0812">Transmembrane</keyword>
<organism evidence="4 5">
    <name type="scientific">Candidatus Lactobacillus pullistercoris</name>
    <dbReference type="NCBI Taxonomy" id="2838636"/>
    <lineage>
        <taxon>Bacteria</taxon>
        <taxon>Bacillati</taxon>
        <taxon>Bacillota</taxon>
        <taxon>Bacilli</taxon>
        <taxon>Lactobacillales</taxon>
        <taxon>Lactobacillaceae</taxon>
        <taxon>Lactobacillus</taxon>
    </lineage>
</organism>
<feature type="transmembrane region" description="Helical" evidence="2">
    <location>
        <begin position="131"/>
        <end position="151"/>
    </location>
</feature>
<evidence type="ECO:0000259" key="3">
    <source>
        <dbReference type="Pfam" id="PF02517"/>
    </source>
</evidence>
<dbReference type="GO" id="GO:0004175">
    <property type="term" value="F:endopeptidase activity"/>
    <property type="evidence" value="ECO:0007669"/>
    <property type="project" value="UniProtKB-ARBA"/>
</dbReference>
<feature type="transmembrane region" description="Helical" evidence="2">
    <location>
        <begin position="163"/>
        <end position="180"/>
    </location>
</feature>
<feature type="domain" description="CAAX prenyl protease 2/Lysostaphin resistance protein A-like" evidence="3">
    <location>
        <begin position="133"/>
        <end position="221"/>
    </location>
</feature>
<evidence type="ECO:0000313" key="4">
    <source>
        <dbReference type="EMBL" id="MBU3828668.1"/>
    </source>
</evidence>
<dbReference type="PANTHER" id="PTHR36435:SF1">
    <property type="entry name" value="CAAX AMINO TERMINAL PROTEASE FAMILY PROTEIN"/>
    <property type="match status" value="1"/>
</dbReference>